<dbReference type="AlphaFoldDB" id="A0A395H0C3"/>
<feature type="signal peptide" evidence="1">
    <location>
        <begin position="1"/>
        <end position="28"/>
    </location>
</feature>
<name>A0A395H0C3_9EURO</name>
<evidence type="ECO:0000313" key="2">
    <source>
        <dbReference type="EMBL" id="RAL00398.1"/>
    </source>
</evidence>
<accession>A0A395H0C3</accession>
<gene>
    <name evidence="2" type="ORF">BO80DRAFT_96902</name>
</gene>
<feature type="chain" id="PRO_5017275821" evidence="1">
    <location>
        <begin position="29"/>
        <end position="218"/>
    </location>
</feature>
<proteinExistence type="predicted"/>
<reference evidence="2 3" key="1">
    <citation type="submission" date="2018-02" db="EMBL/GenBank/DDBJ databases">
        <title>The genomes of Aspergillus section Nigri reveals drivers in fungal speciation.</title>
        <authorList>
            <consortium name="DOE Joint Genome Institute"/>
            <person name="Vesth T.C."/>
            <person name="Nybo J."/>
            <person name="Theobald S."/>
            <person name="Brandl J."/>
            <person name="Frisvad J.C."/>
            <person name="Nielsen K.F."/>
            <person name="Lyhne E.K."/>
            <person name="Kogle M.E."/>
            <person name="Kuo A."/>
            <person name="Riley R."/>
            <person name="Clum A."/>
            <person name="Nolan M."/>
            <person name="Lipzen A."/>
            <person name="Salamov A."/>
            <person name="Henrissat B."/>
            <person name="Wiebenga A."/>
            <person name="De vries R.P."/>
            <person name="Grigoriev I.V."/>
            <person name="Mortensen U.H."/>
            <person name="Andersen M.R."/>
            <person name="Baker S.E."/>
        </authorList>
    </citation>
    <scope>NUCLEOTIDE SEQUENCE [LARGE SCALE GENOMIC DNA]</scope>
    <source>
        <strain evidence="2 3">CBS 121593</strain>
    </source>
</reference>
<dbReference type="Proteomes" id="UP000249402">
    <property type="component" value="Unassembled WGS sequence"/>
</dbReference>
<dbReference type="GeneID" id="37229835"/>
<keyword evidence="3" id="KW-1185">Reference proteome</keyword>
<dbReference type="RefSeq" id="XP_025574725.1">
    <property type="nucleotide sequence ID" value="XM_025724970.1"/>
</dbReference>
<protein>
    <submittedName>
        <fullName evidence="2">Uncharacterized protein</fullName>
    </submittedName>
</protein>
<dbReference type="VEuPathDB" id="FungiDB:BO80DRAFT_96902"/>
<evidence type="ECO:0000313" key="3">
    <source>
        <dbReference type="Proteomes" id="UP000249402"/>
    </source>
</evidence>
<keyword evidence="1" id="KW-0732">Signal</keyword>
<sequence length="218" mass="24437">MAGWRDRHRAHVARTLAFFSFLTPHSSLLTSSGRTTRSSQTSIHGVFPDCRTHGPWIPSQLCRPVDWPPEPPMEPPASIHGDFHDSAVVESEWPPPPKHTDKEPTIALLLRHPQSQQHDGILQVSLSVPAVSGECTDVFWRHRRGWGHGMALLTLGYPHRPTFIGLLPPRHLTLGQITMALFRLSDDLGRTPIPNSPMQRPACDVIILHPHTPCLWYG</sequence>
<evidence type="ECO:0000256" key="1">
    <source>
        <dbReference type="SAM" id="SignalP"/>
    </source>
</evidence>
<dbReference type="EMBL" id="KZ824440">
    <property type="protein sequence ID" value="RAL00398.1"/>
    <property type="molecule type" value="Genomic_DNA"/>
</dbReference>
<organism evidence="2 3">
    <name type="scientific">Aspergillus ibericus CBS 121593</name>
    <dbReference type="NCBI Taxonomy" id="1448316"/>
    <lineage>
        <taxon>Eukaryota</taxon>
        <taxon>Fungi</taxon>
        <taxon>Dikarya</taxon>
        <taxon>Ascomycota</taxon>
        <taxon>Pezizomycotina</taxon>
        <taxon>Eurotiomycetes</taxon>
        <taxon>Eurotiomycetidae</taxon>
        <taxon>Eurotiales</taxon>
        <taxon>Aspergillaceae</taxon>
        <taxon>Aspergillus</taxon>
        <taxon>Aspergillus subgen. Circumdati</taxon>
    </lineage>
</organism>